<gene>
    <name evidence="6" type="ORF">BDK51DRAFT_32863</name>
</gene>
<evidence type="ECO:0000256" key="4">
    <source>
        <dbReference type="SAM" id="MobiDB-lite"/>
    </source>
</evidence>
<dbReference type="Gene3D" id="2.30.30.40">
    <property type="entry name" value="SH3 Domains"/>
    <property type="match status" value="1"/>
</dbReference>
<dbReference type="InterPro" id="IPR051492">
    <property type="entry name" value="Dynamin-Rho_GEF"/>
</dbReference>
<dbReference type="PROSITE" id="PS50002">
    <property type="entry name" value="SH3"/>
    <property type="match status" value="1"/>
</dbReference>
<feature type="non-terminal residue" evidence="6">
    <location>
        <position position="1"/>
    </location>
</feature>
<sequence>YFQLQEAIALSLDDVYAVDLDRSSTSQRNDYLYIVGEYRNACSRIASEPWRQAEARIKTSIHPGLKKLTDRFDGPFTLMKKREKKLLDYDRVRAMRANGDRVDKPLAESADAYLSLNAQLTEELPHFLDLVAKAIDVLVAAIAEIQSQVYGAIHAQLDPLLAMLLEGRGPGELTGDVRADYEKAVGVGSRVDVETRGVGLLWRWRELVYPYDAYAMPDPSLSADLDRRPTTRISPAPSYDHLPRVIPSPPDTDWRGSPTHNPPLPARVSLRGLLRSAIAGFAPFPPAPPPSAAGRETSINAVAIYPFRAETHDELTLAAGDRVHIVMVGGREGDPSEDWWFGVVAGKGGWFPGTFAQEIG</sequence>
<evidence type="ECO:0000256" key="1">
    <source>
        <dbReference type="ARBA" id="ARBA00022443"/>
    </source>
</evidence>
<dbReference type="AlphaFoldDB" id="A0A4P9W075"/>
<keyword evidence="7" id="KW-1185">Reference proteome</keyword>
<proteinExistence type="predicted"/>
<dbReference type="InterPro" id="IPR001452">
    <property type="entry name" value="SH3_domain"/>
</dbReference>
<feature type="region of interest" description="Disordered" evidence="4">
    <location>
        <begin position="220"/>
        <end position="261"/>
    </location>
</feature>
<organism evidence="6 7">
    <name type="scientific">Blyttiomyces helicus</name>
    <dbReference type="NCBI Taxonomy" id="388810"/>
    <lineage>
        <taxon>Eukaryota</taxon>
        <taxon>Fungi</taxon>
        <taxon>Fungi incertae sedis</taxon>
        <taxon>Chytridiomycota</taxon>
        <taxon>Chytridiomycota incertae sedis</taxon>
        <taxon>Chytridiomycetes</taxon>
        <taxon>Chytridiomycetes incertae sedis</taxon>
        <taxon>Blyttiomyces</taxon>
    </lineage>
</organism>
<evidence type="ECO:0000313" key="7">
    <source>
        <dbReference type="Proteomes" id="UP000269721"/>
    </source>
</evidence>
<protein>
    <recommendedName>
        <fullName evidence="5">SH3 domain-containing protein</fullName>
    </recommendedName>
</protein>
<keyword evidence="2" id="KW-0344">Guanine-nucleotide releasing factor</keyword>
<dbReference type="SUPFAM" id="SSF103657">
    <property type="entry name" value="BAR/IMD domain-like"/>
    <property type="match status" value="1"/>
</dbReference>
<evidence type="ECO:0000256" key="3">
    <source>
        <dbReference type="PROSITE-ProRule" id="PRU00192"/>
    </source>
</evidence>
<dbReference type="InterPro" id="IPR027267">
    <property type="entry name" value="AH/BAR_dom_sf"/>
</dbReference>
<dbReference type="PANTHER" id="PTHR22834:SF20">
    <property type="entry name" value="SH3 DOMAIN-CONTAINING PROTEIN"/>
    <property type="match status" value="1"/>
</dbReference>
<evidence type="ECO:0000313" key="6">
    <source>
        <dbReference type="EMBL" id="RKO85032.1"/>
    </source>
</evidence>
<feature type="domain" description="SH3" evidence="5">
    <location>
        <begin position="296"/>
        <end position="360"/>
    </location>
</feature>
<dbReference type="Proteomes" id="UP000269721">
    <property type="component" value="Unassembled WGS sequence"/>
</dbReference>
<dbReference type="GO" id="GO:0005085">
    <property type="term" value="F:guanyl-nucleotide exchange factor activity"/>
    <property type="evidence" value="ECO:0007669"/>
    <property type="project" value="UniProtKB-KW"/>
</dbReference>
<dbReference type="EMBL" id="KZ999478">
    <property type="protein sequence ID" value="RKO85032.1"/>
    <property type="molecule type" value="Genomic_DNA"/>
</dbReference>
<dbReference type="SUPFAM" id="SSF50044">
    <property type="entry name" value="SH3-domain"/>
    <property type="match status" value="1"/>
</dbReference>
<accession>A0A4P9W075</accession>
<dbReference type="GO" id="GO:0032955">
    <property type="term" value="P:regulation of division septum assembly"/>
    <property type="evidence" value="ECO:0007669"/>
    <property type="project" value="TreeGrafter"/>
</dbReference>
<dbReference type="Gene3D" id="1.20.1270.60">
    <property type="entry name" value="Arfaptin homology (AH) domain/BAR domain"/>
    <property type="match status" value="1"/>
</dbReference>
<dbReference type="Pfam" id="PF00018">
    <property type="entry name" value="SH3_1"/>
    <property type="match status" value="1"/>
</dbReference>
<dbReference type="SMART" id="SM00326">
    <property type="entry name" value="SH3"/>
    <property type="match status" value="1"/>
</dbReference>
<dbReference type="GO" id="GO:0005737">
    <property type="term" value="C:cytoplasm"/>
    <property type="evidence" value="ECO:0007669"/>
    <property type="project" value="InterPro"/>
</dbReference>
<keyword evidence="1 3" id="KW-0728">SH3 domain</keyword>
<dbReference type="InterPro" id="IPR004148">
    <property type="entry name" value="BAR_dom"/>
</dbReference>
<dbReference type="OrthoDB" id="10256089at2759"/>
<evidence type="ECO:0000256" key="2">
    <source>
        <dbReference type="ARBA" id="ARBA00022658"/>
    </source>
</evidence>
<dbReference type="GO" id="GO:0031991">
    <property type="term" value="P:regulation of actomyosin contractile ring contraction"/>
    <property type="evidence" value="ECO:0007669"/>
    <property type="project" value="TreeGrafter"/>
</dbReference>
<dbReference type="InterPro" id="IPR036028">
    <property type="entry name" value="SH3-like_dom_sf"/>
</dbReference>
<dbReference type="Pfam" id="PF03114">
    <property type="entry name" value="BAR"/>
    <property type="match status" value="1"/>
</dbReference>
<dbReference type="PANTHER" id="PTHR22834">
    <property type="entry name" value="NUCLEAR FUSION PROTEIN FUS2"/>
    <property type="match status" value="1"/>
</dbReference>
<reference evidence="7" key="1">
    <citation type="journal article" date="2018" name="Nat. Microbiol.">
        <title>Leveraging single-cell genomics to expand the fungal tree of life.</title>
        <authorList>
            <person name="Ahrendt S.R."/>
            <person name="Quandt C.A."/>
            <person name="Ciobanu D."/>
            <person name="Clum A."/>
            <person name="Salamov A."/>
            <person name="Andreopoulos B."/>
            <person name="Cheng J.F."/>
            <person name="Woyke T."/>
            <person name="Pelin A."/>
            <person name="Henrissat B."/>
            <person name="Reynolds N.K."/>
            <person name="Benny G.L."/>
            <person name="Smith M.E."/>
            <person name="James T.Y."/>
            <person name="Grigoriev I.V."/>
        </authorList>
    </citation>
    <scope>NUCLEOTIDE SEQUENCE [LARGE SCALE GENOMIC DNA]</scope>
</reference>
<name>A0A4P9W075_9FUNG</name>
<evidence type="ECO:0000259" key="5">
    <source>
        <dbReference type="PROSITE" id="PS50002"/>
    </source>
</evidence>